<dbReference type="RefSeq" id="XP_067713515.1">
    <property type="nucleotide sequence ID" value="XM_067857414.1"/>
</dbReference>
<dbReference type="GeneID" id="94192927"/>
<reference evidence="2 3" key="1">
    <citation type="submission" date="2021-06" db="EMBL/GenBank/DDBJ databases">
        <title>Genome sequence of Babesia caballi.</title>
        <authorList>
            <person name="Yamagishi J."/>
            <person name="Kidaka T."/>
            <person name="Ochi A."/>
        </authorList>
    </citation>
    <scope>NUCLEOTIDE SEQUENCE [LARGE SCALE GENOMIC DNA]</scope>
    <source>
        <strain evidence="2">USDA-D6B2</strain>
    </source>
</reference>
<dbReference type="EMBL" id="BPLF01000001">
    <property type="protein sequence ID" value="GIX61444.1"/>
    <property type="molecule type" value="Genomic_DNA"/>
</dbReference>
<dbReference type="AlphaFoldDB" id="A0AAV4LNQ3"/>
<dbReference type="Proteomes" id="UP001497744">
    <property type="component" value="Unassembled WGS sequence"/>
</dbReference>
<evidence type="ECO:0000313" key="2">
    <source>
        <dbReference type="EMBL" id="GIX61444.1"/>
    </source>
</evidence>
<comment type="caution">
    <text evidence="2">The sequence shown here is derived from an EMBL/GenBank/DDBJ whole genome shotgun (WGS) entry which is preliminary data.</text>
</comment>
<evidence type="ECO:0000313" key="3">
    <source>
        <dbReference type="Proteomes" id="UP001497744"/>
    </source>
</evidence>
<accession>A0AAV4LNQ3</accession>
<feature type="region of interest" description="Disordered" evidence="1">
    <location>
        <begin position="1"/>
        <end position="23"/>
    </location>
</feature>
<gene>
    <name evidence="2" type="ORF">BcabD6B2_08790</name>
</gene>
<proteinExistence type="predicted"/>
<protein>
    <submittedName>
        <fullName evidence="2">DNA gyrase subunit B</fullName>
    </submittedName>
</protein>
<evidence type="ECO:0000256" key="1">
    <source>
        <dbReference type="SAM" id="MobiDB-lite"/>
    </source>
</evidence>
<keyword evidence="3" id="KW-1185">Reference proteome</keyword>
<feature type="compositionally biased region" description="Basic and acidic residues" evidence="1">
    <location>
        <begin position="10"/>
        <end position="23"/>
    </location>
</feature>
<sequence>MSVLLLSRSTSDKESDENVKETGHASVAVREVVQRVHVVNRPGPVAPEERVELQKQGAVVAKGVPDGCYAILGDAVEYLDPVRNSRHGRGAYASVHGGGRGPGPLAEVAGGVGQHLALVAVDVHHERRTDGQVAAALQSRGELVPLQLHGFVAVAPDDLVHHLPDHACVVQLRVLGVHAHVRQREPGAEGDEAAPFRAVERAHESAGALRREGLADMHPQLLAESTLKHQPPHVVQAGLRVDVAGAAREDSALVGDARNLPHQQLLQAGAGEQLDAV</sequence>
<name>A0AAV4LNQ3_BABCB</name>
<organism evidence="2 3">
    <name type="scientific">Babesia caballi</name>
    <dbReference type="NCBI Taxonomy" id="5871"/>
    <lineage>
        <taxon>Eukaryota</taxon>
        <taxon>Sar</taxon>
        <taxon>Alveolata</taxon>
        <taxon>Apicomplexa</taxon>
        <taxon>Aconoidasida</taxon>
        <taxon>Piroplasmida</taxon>
        <taxon>Babesiidae</taxon>
        <taxon>Babesia</taxon>
    </lineage>
</organism>